<protein>
    <recommendedName>
        <fullName evidence="5">Lipoprotein</fullName>
    </recommendedName>
</protein>
<gene>
    <name evidence="3" type="ORF">ACFFNX_28040</name>
</gene>
<evidence type="ECO:0000256" key="1">
    <source>
        <dbReference type="SAM" id="MobiDB-lite"/>
    </source>
</evidence>
<comment type="caution">
    <text evidence="3">The sequence shown here is derived from an EMBL/GenBank/DDBJ whole genome shotgun (WGS) entry which is preliminary data.</text>
</comment>
<dbReference type="EMBL" id="JBHLZP010000245">
    <property type="protein sequence ID" value="MFB9836037.1"/>
    <property type="molecule type" value="Genomic_DNA"/>
</dbReference>
<feature type="chain" id="PRO_5047459411" description="Lipoprotein" evidence="2">
    <location>
        <begin position="21"/>
        <end position="234"/>
    </location>
</feature>
<evidence type="ECO:0008006" key="5">
    <source>
        <dbReference type="Google" id="ProtNLM"/>
    </source>
</evidence>
<dbReference type="RefSeq" id="WP_378208542.1">
    <property type="nucleotide sequence ID" value="NZ_JBHLZP010000245.1"/>
</dbReference>
<proteinExistence type="predicted"/>
<reference evidence="3 4" key="1">
    <citation type="submission" date="2024-09" db="EMBL/GenBank/DDBJ databases">
        <authorList>
            <person name="Sun Q."/>
            <person name="Mori K."/>
        </authorList>
    </citation>
    <scope>NUCLEOTIDE SEQUENCE [LARGE SCALE GENOMIC DNA]</scope>
    <source>
        <strain evidence="3 4">TBRC 0563</strain>
    </source>
</reference>
<evidence type="ECO:0000313" key="4">
    <source>
        <dbReference type="Proteomes" id="UP001589627"/>
    </source>
</evidence>
<feature type="signal peptide" evidence="2">
    <location>
        <begin position="1"/>
        <end position="20"/>
    </location>
</feature>
<evidence type="ECO:0000313" key="3">
    <source>
        <dbReference type="EMBL" id="MFB9836037.1"/>
    </source>
</evidence>
<accession>A0ABV5YLV4</accession>
<keyword evidence="4" id="KW-1185">Reference proteome</keyword>
<feature type="region of interest" description="Disordered" evidence="1">
    <location>
        <begin position="211"/>
        <end position="234"/>
    </location>
</feature>
<dbReference type="PROSITE" id="PS51257">
    <property type="entry name" value="PROKAR_LIPOPROTEIN"/>
    <property type="match status" value="1"/>
</dbReference>
<organism evidence="3 4">
    <name type="scientific">Actinoallomurus acaciae</name>
    <dbReference type="NCBI Taxonomy" id="502577"/>
    <lineage>
        <taxon>Bacteria</taxon>
        <taxon>Bacillati</taxon>
        <taxon>Actinomycetota</taxon>
        <taxon>Actinomycetes</taxon>
        <taxon>Streptosporangiales</taxon>
        <taxon>Thermomonosporaceae</taxon>
        <taxon>Actinoallomurus</taxon>
    </lineage>
</organism>
<keyword evidence="2" id="KW-0732">Signal</keyword>
<sequence>MFRKSLKAAVCALAAGTALAACGPVQPGAAAIIGHDRITVSKLDSTVDRWNKELPKYPQAQQVVQNAQAQPGGNPGSIQPFDPSSPQRSALFLLIEMRAWNELARQQKISVSQGQVDAFVAQAGGRETIETVIVAQGLPTSYADDFARTVVLQQAIDGRFGVNPKGATTPQEQVAGQRLMIALLAAAHRLGITVDPRYGTFDDKSMQLGPVCPQLSTPDSGTPDGPTGESKCQL</sequence>
<evidence type="ECO:0000256" key="2">
    <source>
        <dbReference type="SAM" id="SignalP"/>
    </source>
</evidence>
<name>A0ABV5YLV4_9ACTN</name>
<dbReference type="Proteomes" id="UP001589627">
    <property type="component" value="Unassembled WGS sequence"/>
</dbReference>